<dbReference type="InterPro" id="IPR038459">
    <property type="entry name" value="MT_TRM10-typ_sf"/>
</dbReference>
<keyword evidence="3" id="KW-0949">S-adenosyl-L-methionine</keyword>
<evidence type="ECO:0000259" key="4">
    <source>
        <dbReference type="PROSITE" id="PS51675"/>
    </source>
</evidence>
<keyword evidence="6" id="KW-1185">Reference proteome</keyword>
<evidence type="ECO:0000256" key="3">
    <source>
        <dbReference type="ARBA" id="ARBA00022691"/>
    </source>
</evidence>
<dbReference type="GO" id="GO:0008168">
    <property type="term" value="F:methyltransferase activity"/>
    <property type="evidence" value="ECO:0007669"/>
    <property type="project" value="UniProtKB-KW"/>
</dbReference>
<dbReference type="Proteomes" id="UP001529235">
    <property type="component" value="Unassembled WGS sequence"/>
</dbReference>
<dbReference type="InterPro" id="IPR028564">
    <property type="entry name" value="MT_TRM10-typ"/>
</dbReference>
<name>A0ABD4Z7R5_9CREN</name>
<gene>
    <name evidence="5" type="ORF">QPL79_07870</name>
</gene>
<evidence type="ECO:0000256" key="2">
    <source>
        <dbReference type="ARBA" id="ARBA00022679"/>
    </source>
</evidence>
<protein>
    <recommendedName>
        <fullName evidence="4">SAM-dependent MTase TRM10-type domain-containing protein</fullName>
    </recommendedName>
</protein>
<dbReference type="RefSeq" id="WP_285274266.1">
    <property type="nucleotide sequence ID" value="NZ_JASNVW010000006.1"/>
</dbReference>
<evidence type="ECO:0000256" key="1">
    <source>
        <dbReference type="ARBA" id="ARBA00022603"/>
    </source>
</evidence>
<evidence type="ECO:0000313" key="6">
    <source>
        <dbReference type="Proteomes" id="UP001529235"/>
    </source>
</evidence>
<dbReference type="Gene3D" id="3.40.1280.30">
    <property type="match status" value="1"/>
</dbReference>
<comment type="caution">
    <text evidence="5">The sequence shown here is derived from an EMBL/GenBank/DDBJ whole genome shotgun (WGS) entry which is preliminary data.</text>
</comment>
<dbReference type="GO" id="GO:0032259">
    <property type="term" value="P:methylation"/>
    <property type="evidence" value="ECO:0007669"/>
    <property type="project" value="UniProtKB-KW"/>
</dbReference>
<reference evidence="5 6" key="1">
    <citation type="submission" date="2023-05" db="EMBL/GenBank/DDBJ databases">
        <title>A new hyperthermophilic archaea 'Ignisphaera cupida' sp. nov. and description of the family 'Ignisphaeraceae' fam. nov.</title>
        <authorList>
            <person name="Podosokorskaya O.A."/>
            <person name="Elcheninov A.G."/>
            <person name="Klukina A."/>
            <person name="Merkel A.Y."/>
        </authorList>
    </citation>
    <scope>NUCLEOTIDE SEQUENCE [LARGE SCALE GENOMIC DNA]</scope>
    <source>
        <strain evidence="5 6">4213-co</strain>
    </source>
</reference>
<dbReference type="AlphaFoldDB" id="A0ABD4Z7R5"/>
<proteinExistence type="predicted"/>
<sequence length="344" mass="39834">MTSTPIDIAVHILRSLEVYELSITPLLYKRIVHKKKSSREITSQEILNEIVNGIIIDKVKLCRDNVMGKLIGFYKGLWLAKASRKGTIFNYSAKDSREYCQDDFTKHFIAKFVNHYPRKPIIMFDALLWELHHDKEKKKALTQLLLSINTIRQYLTDLNIAVLSPSHEVIALFKSFRNAIALYNQLPHDLIRNHKVVILDPYAHEKLTESDIMSGEVFIIGLLVDDMFPRPFATYAMNILRGLDVERKSILYKDSVIGVPKEINKIVEIVLSVRFNGKSLNDAIRDAMGIDNKIYRIVYEALKICKTREELNKIVKKLMEELHLDEKYYKKVLARIRNSSCRGA</sequence>
<keyword evidence="2" id="KW-0808">Transferase</keyword>
<organism evidence="5 6">
    <name type="scientific">Ignisphaera cupida</name>
    <dbReference type="NCBI Taxonomy" id="3050454"/>
    <lineage>
        <taxon>Archaea</taxon>
        <taxon>Thermoproteota</taxon>
        <taxon>Thermoprotei</taxon>
        <taxon>Desulfurococcales</taxon>
        <taxon>Desulfurococcaceae</taxon>
        <taxon>Ignisphaera</taxon>
    </lineage>
</organism>
<feature type="domain" description="SAM-dependent MTase TRM10-type" evidence="4">
    <location>
        <begin position="105"/>
        <end position="297"/>
    </location>
</feature>
<evidence type="ECO:0000313" key="5">
    <source>
        <dbReference type="EMBL" id="MDK6029279.1"/>
    </source>
</evidence>
<dbReference type="PROSITE" id="PS51675">
    <property type="entry name" value="SAM_MT_TRM10"/>
    <property type="match status" value="1"/>
</dbReference>
<accession>A0ABD4Z7R5</accession>
<keyword evidence="1" id="KW-0489">Methyltransferase</keyword>
<dbReference type="EMBL" id="JASNVW010000006">
    <property type="protein sequence ID" value="MDK6029279.1"/>
    <property type="molecule type" value="Genomic_DNA"/>
</dbReference>